<reference evidence="1 2" key="2">
    <citation type="submission" date="2018-11" db="EMBL/GenBank/DDBJ databases">
        <authorList>
            <consortium name="Pathogen Informatics"/>
        </authorList>
    </citation>
    <scope>NUCLEOTIDE SEQUENCE [LARGE SCALE GENOMIC DNA]</scope>
</reference>
<organism evidence="3">
    <name type="scientific">Brugia timori</name>
    <dbReference type="NCBI Taxonomy" id="42155"/>
    <lineage>
        <taxon>Eukaryota</taxon>
        <taxon>Metazoa</taxon>
        <taxon>Ecdysozoa</taxon>
        <taxon>Nematoda</taxon>
        <taxon>Chromadorea</taxon>
        <taxon>Rhabditida</taxon>
        <taxon>Spirurina</taxon>
        <taxon>Spiruromorpha</taxon>
        <taxon>Filarioidea</taxon>
        <taxon>Onchocercidae</taxon>
        <taxon>Brugia</taxon>
    </lineage>
</organism>
<gene>
    <name evidence="1" type="ORF">BTMF_LOCUS14569</name>
</gene>
<keyword evidence="2" id="KW-1185">Reference proteome</keyword>
<dbReference type="Proteomes" id="UP000280834">
    <property type="component" value="Unassembled WGS sequence"/>
</dbReference>
<accession>A0A0R3R983</accession>
<sequence>MTTITSNFIRIENSMRKKKQTVTAAILLGCVTPIFRPSEAQPASIKI</sequence>
<evidence type="ECO:0000313" key="1">
    <source>
        <dbReference type="EMBL" id="VDO50057.1"/>
    </source>
</evidence>
<evidence type="ECO:0000313" key="3">
    <source>
        <dbReference type="WBParaSite" id="BTMF_0001659301-mRNA-1"/>
    </source>
</evidence>
<dbReference type="WBParaSite" id="BTMF_0001659301-mRNA-1">
    <property type="protein sequence ID" value="BTMF_0001659301-mRNA-1"/>
    <property type="gene ID" value="BTMF_0001659301"/>
</dbReference>
<dbReference type="AlphaFoldDB" id="A0A0R3R983"/>
<evidence type="ECO:0000313" key="2">
    <source>
        <dbReference type="Proteomes" id="UP000280834"/>
    </source>
</evidence>
<dbReference type="EMBL" id="UZAG01021338">
    <property type="protein sequence ID" value="VDO50057.1"/>
    <property type="molecule type" value="Genomic_DNA"/>
</dbReference>
<reference evidence="3" key="1">
    <citation type="submission" date="2017-02" db="UniProtKB">
        <authorList>
            <consortium name="WormBaseParasite"/>
        </authorList>
    </citation>
    <scope>IDENTIFICATION</scope>
</reference>
<name>A0A0R3R983_9BILA</name>
<proteinExistence type="predicted"/>
<protein>
    <submittedName>
        <fullName evidence="3">TonB-dependent receptor</fullName>
    </submittedName>
</protein>